<dbReference type="AlphaFoldDB" id="A0A6B1DUF8"/>
<gene>
    <name evidence="2" type="ORF">F4Y08_10190</name>
</gene>
<reference evidence="2" key="1">
    <citation type="submission" date="2019-09" db="EMBL/GenBank/DDBJ databases">
        <title>Characterisation of the sponge microbiome using genome-centric metagenomics.</title>
        <authorList>
            <person name="Engelberts J.P."/>
            <person name="Robbins S.J."/>
            <person name="De Goeij J.M."/>
            <person name="Aranda M."/>
            <person name="Bell S.C."/>
            <person name="Webster N.S."/>
        </authorList>
    </citation>
    <scope>NUCLEOTIDE SEQUENCE</scope>
    <source>
        <strain evidence="2">SB0662_bin_9</strain>
    </source>
</reference>
<feature type="transmembrane region" description="Helical" evidence="1">
    <location>
        <begin position="130"/>
        <end position="151"/>
    </location>
</feature>
<accession>A0A6B1DUF8</accession>
<name>A0A6B1DUF8_9CHLR</name>
<proteinExistence type="predicted"/>
<organism evidence="2">
    <name type="scientific">Caldilineaceae bacterium SB0662_bin_9</name>
    <dbReference type="NCBI Taxonomy" id="2605258"/>
    <lineage>
        <taxon>Bacteria</taxon>
        <taxon>Bacillati</taxon>
        <taxon>Chloroflexota</taxon>
        <taxon>Caldilineae</taxon>
        <taxon>Caldilineales</taxon>
        <taxon>Caldilineaceae</taxon>
    </lineage>
</organism>
<comment type="caution">
    <text evidence="2">The sequence shown here is derived from an EMBL/GenBank/DDBJ whole genome shotgun (WGS) entry which is preliminary data.</text>
</comment>
<dbReference type="EMBL" id="VXPY01000073">
    <property type="protein sequence ID" value="MYD90687.1"/>
    <property type="molecule type" value="Genomic_DNA"/>
</dbReference>
<keyword evidence="1" id="KW-0472">Membrane</keyword>
<keyword evidence="1" id="KW-0812">Transmembrane</keyword>
<keyword evidence="1" id="KW-1133">Transmembrane helix</keyword>
<dbReference type="SUPFAM" id="SSF103473">
    <property type="entry name" value="MFS general substrate transporter"/>
    <property type="match status" value="1"/>
</dbReference>
<feature type="transmembrane region" description="Helical" evidence="1">
    <location>
        <begin position="157"/>
        <end position="177"/>
    </location>
</feature>
<evidence type="ECO:0000256" key="1">
    <source>
        <dbReference type="SAM" id="Phobius"/>
    </source>
</evidence>
<evidence type="ECO:0000313" key="2">
    <source>
        <dbReference type="EMBL" id="MYD90687.1"/>
    </source>
</evidence>
<evidence type="ECO:0008006" key="3">
    <source>
        <dbReference type="Google" id="ProtNLM"/>
    </source>
</evidence>
<feature type="transmembrane region" description="Helical" evidence="1">
    <location>
        <begin position="70"/>
        <end position="91"/>
    </location>
</feature>
<dbReference type="InterPro" id="IPR036259">
    <property type="entry name" value="MFS_trans_sf"/>
</dbReference>
<protein>
    <recommendedName>
        <fullName evidence="3">B box-type domain-containing protein</fullName>
    </recommendedName>
</protein>
<feature type="transmembrane region" description="Helical" evidence="1">
    <location>
        <begin position="97"/>
        <end position="118"/>
    </location>
</feature>
<sequence length="178" mass="19233">MADSHALQPPVVAPLRCKRHPEVETRLRCNRCDEPMCTRCAVHTPVGYRCRDCIREHQDRAYNMEPGDPWIAMGTGMVLAAVGLPVAGFVSGLVGTFLGLLIAFLTGGAAGALLARIVRQAVQRRRGRRLGLFAVVGVLLGCLLGSVVLFVFTGRLFLSPALLVFLAVTLVSAWPLLK</sequence>